<proteinExistence type="predicted"/>
<accession>A0A0E0F5F8</accession>
<dbReference type="Proteomes" id="UP000008021">
    <property type="component" value="Chromosome 11"/>
</dbReference>
<dbReference type="HOGENOM" id="CLU_2926555_0_0_1"/>
<dbReference type="AlphaFoldDB" id="A0A0E0F5F8"/>
<sequence>MHGTFCGPWVFGGIVQCANFSKADFYREISHGPLFYLGSKIQGSLHRLTSRTAVPWRQHPP</sequence>
<reference evidence="1" key="2">
    <citation type="submission" date="2018-05" db="EMBL/GenBank/DDBJ databases">
        <title>OmerRS3 (Oryza meridionalis Reference Sequence Version 3).</title>
        <authorList>
            <person name="Zhang J."/>
            <person name="Kudrna D."/>
            <person name="Lee S."/>
            <person name="Talag J."/>
            <person name="Welchert J."/>
            <person name="Wing R.A."/>
        </authorList>
    </citation>
    <scope>NUCLEOTIDE SEQUENCE [LARGE SCALE GENOMIC DNA]</scope>
    <source>
        <strain evidence="1">cv. OR44</strain>
    </source>
</reference>
<dbReference type="Gramene" id="OMERI11G10490.1">
    <property type="protein sequence ID" value="OMERI11G10490.1"/>
    <property type="gene ID" value="OMERI11G10490"/>
</dbReference>
<dbReference type="EnsemblPlants" id="OMERI11G10490.1">
    <property type="protein sequence ID" value="OMERI11G10490.1"/>
    <property type="gene ID" value="OMERI11G10490"/>
</dbReference>
<evidence type="ECO:0000313" key="2">
    <source>
        <dbReference type="Proteomes" id="UP000008021"/>
    </source>
</evidence>
<name>A0A0E0F5F8_9ORYZ</name>
<reference evidence="1" key="1">
    <citation type="submission" date="2015-04" db="UniProtKB">
        <authorList>
            <consortium name="EnsemblPlants"/>
        </authorList>
    </citation>
    <scope>IDENTIFICATION</scope>
</reference>
<protein>
    <submittedName>
        <fullName evidence="1">Uncharacterized protein</fullName>
    </submittedName>
</protein>
<organism evidence="1">
    <name type="scientific">Oryza meridionalis</name>
    <dbReference type="NCBI Taxonomy" id="40149"/>
    <lineage>
        <taxon>Eukaryota</taxon>
        <taxon>Viridiplantae</taxon>
        <taxon>Streptophyta</taxon>
        <taxon>Embryophyta</taxon>
        <taxon>Tracheophyta</taxon>
        <taxon>Spermatophyta</taxon>
        <taxon>Magnoliopsida</taxon>
        <taxon>Liliopsida</taxon>
        <taxon>Poales</taxon>
        <taxon>Poaceae</taxon>
        <taxon>BOP clade</taxon>
        <taxon>Oryzoideae</taxon>
        <taxon>Oryzeae</taxon>
        <taxon>Oryzinae</taxon>
        <taxon>Oryza</taxon>
    </lineage>
</organism>
<evidence type="ECO:0000313" key="1">
    <source>
        <dbReference type="EnsemblPlants" id="OMERI11G10490.1"/>
    </source>
</evidence>
<keyword evidence="2" id="KW-1185">Reference proteome</keyword>